<accession>A0A2T5C4N6</accession>
<dbReference type="AlphaFoldDB" id="A0A2T5C4N6"/>
<evidence type="ECO:0000256" key="1">
    <source>
        <dbReference type="SAM" id="MobiDB-lite"/>
    </source>
</evidence>
<protein>
    <submittedName>
        <fullName evidence="2">Uncharacterized protein</fullName>
    </submittedName>
</protein>
<proteinExistence type="predicted"/>
<dbReference type="EMBL" id="QAAD01000003">
    <property type="protein sequence ID" value="PTN09819.1"/>
    <property type="molecule type" value="Genomic_DNA"/>
</dbReference>
<feature type="region of interest" description="Disordered" evidence="1">
    <location>
        <begin position="1"/>
        <end position="36"/>
    </location>
</feature>
<keyword evidence="3" id="KW-1185">Reference proteome</keyword>
<dbReference type="Proteomes" id="UP000243525">
    <property type="component" value="Unassembled WGS sequence"/>
</dbReference>
<evidence type="ECO:0000313" key="3">
    <source>
        <dbReference type="Proteomes" id="UP000243525"/>
    </source>
</evidence>
<reference evidence="2 3" key="1">
    <citation type="submission" date="2018-04" db="EMBL/GenBank/DDBJ databases">
        <title>Genomic Encyclopedia of Archaeal and Bacterial Type Strains, Phase II (KMG-II): from individual species to whole genera.</title>
        <authorList>
            <person name="Goeker M."/>
        </authorList>
    </citation>
    <scope>NUCLEOTIDE SEQUENCE [LARGE SCALE GENOMIC DNA]</scope>
    <source>
        <strain evidence="2 3">DSM 28823</strain>
    </source>
</reference>
<sequence>MTFHAKTKGHGDHRIDINNWKTHTSNNKKPTLMAKP</sequence>
<evidence type="ECO:0000313" key="2">
    <source>
        <dbReference type="EMBL" id="PTN09819.1"/>
    </source>
</evidence>
<comment type="caution">
    <text evidence="2">The sequence shown here is derived from an EMBL/GenBank/DDBJ whole genome shotgun (WGS) entry which is preliminary data.</text>
</comment>
<feature type="compositionally biased region" description="Polar residues" evidence="1">
    <location>
        <begin position="19"/>
        <end position="29"/>
    </location>
</feature>
<gene>
    <name evidence="2" type="ORF">C8N47_103113</name>
</gene>
<organism evidence="2 3">
    <name type="scientific">Mangrovibacterium marinum</name>
    <dbReference type="NCBI Taxonomy" id="1639118"/>
    <lineage>
        <taxon>Bacteria</taxon>
        <taxon>Pseudomonadati</taxon>
        <taxon>Bacteroidota</taxon>
        <taxon>Bacteroidia</taxon>
        <taxon>Marinilabiliales</taxon>
        <taxon>Prolixibacteraceae</taxon>
        <taxon>Mangrovibacterium</taxon>
    </lineage>
</organism>
<name>A0A2T5C4N6_9BACT</name>